<accession>A0A0B0MYQ0</accession>
<feature type="transmembrane region" description="Helical" evidence="1">
    <location>
        <begin position="59"/>
        <end position="76"/>
    </location>
</feature>
<keyword evidence="3" id="KW-1185">Reference proteome</keyword>
<dbReference type="AlphaFoldDB" id="A0A0B0MYQ0"/>
<feature type="transmembrane region" description="Helical" evidence="1">
    <location>
        <begin position="28"/>
        <end position="47"/>
    </location>
</feature>
<reference evidence="3" key="1">
    <citation type="submission" date="2014-09" db="EMBL/GenBank/DDBJ databases">
        <authorList>
            <person name="Mudge J."/>
            <person name="Ramaraj T."/>
            <person name="Lindquist I.E."/>
            <person name="Bharti A.K."/>
            <person name="Sundararajan A."/>
            <person name="Cameron C.T."/>
            <person name="Woodward J.E."/>
            <person name="May G.D."/>
            <person name="Brubaker C."/>
            <person name="Broadhvest J."/>
            <person name="Wilkins T.A."/>
        </authorList>
    </citation>
    <scope>NUCLEOTIDE SEQUENCE</scope>
    <source>
        <strain evidence="3">cv. AKA8401</strain>
    </source>
</reference>
<proteinExistence type="predicted"/>
<keyword evidence="1" id="KW-0812">Transmembrane</keyword>
<organism evidence="2 3">
    <name type="scientific">Gossypium arboreum</name>
    <name type="common">Tree cotton</name>
    <name type="synonym">Gossypium nanking</name>
    <dbReference type="NCBI Taxonomy" id="29729"/>
    <lineage>
        <taxon>Eukaryota</taxon>
        <taxon>Viridiplantae</taxon>
        <taxon>Streptophyta</taxon>
        <taxon>Embryophyta</taxon>
        <taxon>Tracheophyta</taxon>
        <taxon>Spermatophyta</taxon>
        <taxon>Magnoliopsida</taxon>
        <taxon>eudicotyledons</taxon>
        <taxon>Gunneridae</taxon>
        <taxon>Pentapetalae</taxon>
        <taxon>rosids</taxon>
        <taxon>malvids</taxon>
        <taxon>Malvales</taxon>
        <taxon>Malvaceae</taxon>
        <taxon>Malvoideae</taxon>
        <taxon>Gossypium</taxon>
    </lineage>
</organism>
<keyword evidence="1" id="KW-0472">Membrane</keyword>
<keyword evidence="1" id="KW-1133">Transmembrane helix</keyword>
<evidence type="ECO:0000313" key="3">
    <source>
        <dbReference type="Proteomes" id="UP000032142"/>
    </source>
</evidence>
<name>A0A0B0MYQ0_GOSAR</name>
<comment type="caution">
    <text evidence="2">The sequence shown here is derived from an EMBL/GenBank/DDBJ whole genome shotgun (WGS) entry which is preliminary data.</text>
</comment>
<dbReference type="EMBL" id="JRRC01415591">
    <property type="protein sequence ID" value="KHG04634.1"/>
    <property type="molecule type" value="Genomic_DNA"/>
</dbReference>
<dbReference type="Proteomes" id="UP000032142">
    <property type="component" value="Unassembled WGS sequence"/>
</dbReference>
<evidence type="ECO:0000313" key="2">
    <source>
        <dbReference type="EMBL" id="KHG04634.1"/>
    </source>
</evidence>
<sequence>MKFRSRLEEKQSNRRIDPFGHFCNRGKFVSLLSYIVYFVLFSMFYSVTKLGRVGDHQSLHHTIKLLFWVPMILNILRI</sequence>
<gene>
    <name evidence="2" type="ORF">F383_30139</name>
</gene>
<protein>
    <submittedName>
        <fullName evidence="2">CASP-like protein</fullName>
    </submittedName>
</protein>
<evidence type="ECO:0000256" key="1">
    <source>
        <dbReference type="SAM" id="Phobius"/>
    </source>
</evidence>